<feature type="transmembrane region" description="Helical" evidence="1">
    <location>
        <begin position="99"/>
        <end position="120"/>
    </location>
</feature>
<feature type="transmembrane region" description="Helical" evidence="1">
    <location>
        <begin position="71"/>
        <end position="87"/>
    </location>
</feature>
<reference evidence="2 3" key="1">
    <citation type="submission" date="2017-02" db="EMBL/GenBank/DDBJ databases">
        <title>Draft genome sequence of Moraxella pluranimalium CCUG 54913T type strain.</title>
        <authorList>
            <person name="Salva-Serra F."/>
            <person name="Engstrom-Jakobsson H."/>
            <person name="Thorell K."/>
            <person name="Jaen-Luchoro D."/>
            <person name="Gonzales-Siles L."/>
            <person name="Karlsson R."/>
            <person name="Yazdan S."/>
            <person name="Boulund F."/>
            <person name="Johnning A."/>
            <person name="Engstrand L."/>
            <person name="Kristiansson E."/>
            <person name="Moore E."/>
        </authorList>
    </citation>
    <scope>NUCLEOTIDE SEQUENCE [LARGE SCALE GENOMIC DNA]</scope>
    <source>
        <strain evidence="2 3">CCUG 54913</strain>
    </source>
</reference>
<organism evidence="2 3">
    <name type="scientific">Moraxella pluranimalium</name>
    <dbReference type="NCBI Taxonomy" id="470453"/>
    <lineage>
        <taxon>Bacteria</taxon>
        <taxon>Pseudomonadati</taxon>
        <taxon>Pseudomonadota</taxon>
        <taxon>Gammaproteobacteria</taxon>
        <taxon>Moraxellales</taxon>
        <taxon>Moraxellaceae</taxon>
        <taxon>Moraxella</taxon>
    </lineage>
</organism>
<feature type="transmembrane region" description="Helical" evidence="1">
    <location>
        <begin position="239"/>
        <end position="259"/>
    </location>
</feature>
<dbReference type="AlphaFoldDB" id="A0A1T0CM17"/>
<dbReference type="EMBL" id="MUYU01000017">
    <property type="protein sequence ID" value="OOS23387.1"/>
    <property type="molecule type" value="Genomic_DNA"/>
</dbReference>
<dbReference type="Proteomes" id="UP000189800">
    <property type="component" value="Unassembled WGS sequence"/>
</dbReference>
<protein>
    <recommendedName>
        <fullName evidence="4">Multidrug resistance efflux transporter family protein</fullName>
    </recommendedName>
</protein>
<keyword evidence="1" id="KW-0812">Transmembrane</keyword>
<dbReference type="OrthoDB" id="3457556at2"/>
<evidence type="ECO:0000313" key="2">
    <source>
        <dbReference type="EMBL" id="OOS23387.1"/>
    </source>
</evidence>
<accession>A0A1T0CM17</accession>
<feature type="transmembrane region" description="Helical" evidence="1">
    <location>
        <begin position="211"/>
        <end position="233"/>
    </location>
</feature>
<dbReference type="STRING" id="470453.B0680_07390"/>
<feature type="transmembrane region" description="Helical" evidence="1">
    <location>
        <begin position="271"/>
        <end position="293"/>
    </location>
</feature>
<comment type="caution">
    <text evidence="2">The sequence shown here is derived from an EMBL/GenBank/DDBJ whole genome shotgun (WGS) entry which is preliminary data.</text>
</comment>
<gene>
    <name evidence="2" type="ORF">B0680_07390</name>
</gene>
<keyword evidence="1" id="KW-1133">Transmembrane helix</keyword>
<evidence type="ECO:0000256" key="1">
    <source>
        <dbReference type="SAM" id="Phobius"/>
    </source>
</evidence>
<evidence type="ECO:0000313" key="3">
    <source>
        <dbReference type="Proteomes" id="UP000189800"/>
    </source>
</evidence>
<dbReference type="Pfam" id="PF13536">
    <property type="entry name" value="EmrE"/>
    <property type="match status" value="1"/>
</dbReference>
<feature type="transmembrane region" description="Helical" evidence="1">
    <location>
        <begin position="42"/>
        <end position="64"/>
    </location>
</feature>
<name>A0A1T0CM17_9GAMM</name>
<proteinExistence type="predicted"/>
<feature type="transmembrane region" description="Helical" evidence="1">
    <location>
        <begin position="127"/>
        <end position="143"/>
    </location>
</feature>
<evidence type="ECO:0008006" key="4">
    <source>
        <dbReference type="Google" id="ProtNLM"/>
    </source>
</evidence>
<keyword evidence="1" id="KW-0472">Membrane</keyword>
<dbReference type="RefSeq" id="WP_078254459.1">
    <property type="nucleotide sequence ID" value="NZ_MUYU01000017.1"/>
</dbReference>
<sequence length="320" mass="33925">MLKLILIGVVAGAFFSATFVLNELMASQGGHWFWSASMRYVFMWLLLSVMIAIKSGVGTLVGLCRLFGEHYKFWCIAGGIGFGLFYAPLCFGADHAPGWVIAATFQFTTVASLIVLALFGETINKKVIATSVLIFAGVVLTNIGEGLHGGTTGSLTTLLLLGALPCLVAGFCFPIGNQLVWYATRPPSTHPLLSKVPHLTSELMASPLHKVWLLSVGSLPFWLVLGLIAQPPMLGVSQAFNSLLVALFAGVIATSLFLFARSKASNSGQIAGVDATQATEVIFSLIGGVLLLGTPMPSVMSWIGIVMVSVGIVLFCRIQS</sequence>
<dbReference type="InterPro" id="IPR032713">
    <property type="entry name" value="EmrE"/>
</dbReference>
<feature type="transmembrane region" description="Helical" evidence="1">
    <location>
        <begin position="155"/>
        <end position="176"/>
    </location>
</feature>
<keyword evidence="3" id="KW-1185">Reference proteome</keyword>